<evidence type="ECO:0000313" key="2">
    <source>
        <dbReference type="EMBL" id="OGD99893.1"/>
    </source>
</evidence>
<gene>
    <name evidence="2" type="ORF">A3B54_00020</name>
</gene>
<dbReference type="SUPFAM" id="SSF54523">
    <property type="entry name" value="Pili subunits"/>
    <property type="match status" value="1"/>
</dbReference>
<feature type="transmembrane region" description="Helical" evidence="1">
    <location>
        <begin position="12"/>
        <end position="37"/>
    </location>
</feature>
<comment type="caution">
    <text evidence="2">The sequence shown here is derived from an EMBL/GenBank/DDBJ whole genome shotgun (WGS) entry which is preliminary data.</text>
</comment>
<keyword evidence="1" id="KW-0472">Membrane</keyword>
<proteinExistence type="predicted"/>
<sequence length="192" mass="20681">MDSKPILNLHGFTIIELITGLAIIGLVSILVASVYIAHFRLFSNQNTAIDVASQNKLALDEIVNQIRQSQSVVTTCADCAGDTTSATVLVLQLWPQDASDEPLDNGNYDYIVYKRDATDNTKLVRKIVADASSSRTSGPKIIATTISDLQFTYDNANPTQAGEVTTSVTTTATSQGKTQTTTQKAKAVLRNK</sequence>
<accession>A0A1F5H6T8</accession>
<organism evidence="2 3">
    <name type="scientific">Candidatus Curtissbacteria bacterium RIFCSPLOWO2_01_FULL_42_50</name>
    <dbReference type="NCBI Taxonomy" id="1797730"/>
    <lineage>
        <taxon>Bacteria</taxon>
        <taxon>Candidatus Curtissiibacteriota</taxon>
    </lineage>
</organism>
<dbReference type="InterPro" id="IPR045584">
    <property type="entry name" value="Pilin-like"/>
</dbReference>
<dbReference type="EMBL" id="MFBT01000008">
    <property type="protein sequence ID" value="OGD99893.1"/>
    <property type="molecule type" value="Genomic_DNA"/>
</dbReference>
<name>A0A1F5H6T8_9BACT</name>
<keyword evidence="1" id="KW-1133">Transmembrane helix</keyword>
<evidence type="ECO:0000256" key="1">
    <source>
        <dbReference type="SAM" id="Phobius"/>
    </source>
</evidence>
<dbReference type="AlphaFoldDB" id="A0A1F5H6T8"/>
<dbReference type="InterPro" id="IPR012902">
    <property type="entry name" value="N_methyl_site"/>
</dbReference>
<dbReference type="NCBIfam" id="TIGR02532">
    <property type="entry name" value="IV_pilin_GFxxxE"/>
    <property type="match status" value="1"/>
</dbReference>
<reference evidence="2 3" key="1">
    <citation type="journal article" date="2016" name="Nat. Commun.">
        <title>Thousands of microbial genomes shed light on interconnected biogeochemical processes in an aquifer system.</title>
        <authorList>
            <person name="Anantharaman K."/>
            <person name="Brown C.T."/>
            <person name="Hug L.A."/>
            <person name="Sharon I."/>
            <person name="Castelle C.J."/>
            <person name="Probst A.J."/>
            <person name="Thomas B.C."/>
            <person name="Singh A."/>
            <person name="Wilkins M.J."/>
            <person name="Karaoz U."/>
            <person name="Brodie E.L."/>
            <person name="Williams K.H."/>
            <person name="Hubbard S.S."/>
            <person name="Banfield J.F."/>
        </authorList>
    </citation>
    <scope>NUCLEOTIDE SEQUENCE [LARGE SCALE GENOMIC DNA]</scope>
</reference>
<dbReference type="Proteomes" id="UP000177039">
    <property type="component" value="Unassembled WGS sequence"/>
</dbReference>
<evidence type="ECO:0000313" key="3">
    <source>
        <dbReference type="Proteomes" id="UP000177039"/>
    </source>
</evidence>
<protein>
    <recommendedName>
        <fullName evidence="4">Prepilin-type N-terminal cleavage/methylation domain-containing protein</fullName>
    </recommendedName>
</protein>
<keyword evidence="1" id="KW-0812">Transmembrane</keyword>
<evidence type="ECO:0008006" key="4">
    <source>
        <dbReference type="Google" id="ProtNLM"/>
    </source>
</evidence>